<evidence type="ECO:0000313" key="2">
    <source>
        <dbReference type="Proteomes" id="UP000050786"/>
    </source>
</evidence>
<keyword evidence="2" id="KW-1185">Reference proteome</keyword>
<dbReference type="Proteomes" id="UP000050786">
    <property type="component" value="Unassembled WGS sequence"/>
</dbReference>
<dbReference type="EMBL" id="CYPS01000035">
    <property type="protein sequence ID" value="CUH43182.1"/>
    <property type="molecule type" value="Genomic_DNA"/>
</dbReference>
<organism evidence="1 2">
    <name type="scientific">Ruegeria atlantica</name>
    <dbReference type="NCBI Taxonomy" id="81569"/>
    <lineage>
        <taxon>Bacteria</taxon>
        <taxon>Pseudomonadati</taxon>
        <taxon>Pseudomonadota</taxon>
        <taxon>Alphaproteobacteria</taxon>
        <taxon>Rhodobacterales</taxon>
        <taxon>Roseobacteraceae</taxon>
        <taxon>Ruegeria</taxon>
    </lineage>
</organism>
<protein>
    <submittedName>
        <fullName evidence="1">Uncharacterized protein</fullName>
    </submittedName>
</protein>
<reference evidence="2" key="1">
    <citation type="submission" date="2015-09" db="EMBL/GenBank/DDBJ databases">
        <authorList>
            <person name="Rodrigo-Torres L."/>
            <person name="Arahal D.R."/>
        </authorList>
    </citation>
    <scope>NUCLEOTIDE SEQUENCE [LARGE SCALE GENOMIC DNA]</scope>
    <source>
        <strain evidence="2">CECT 4293</strain>
    </source>
</reference>
<dbReference type="AlphaFoldDB" id="A0A0P1E458"/>
<accession>A0A0P1E458</accession>
<sequence>MSYGGFLGKNAMAVHFIPTVTYGSRLRNLDQRSRLGSWAGRGT</sequence>
<evidence type="ECO:0000313" key="1">
    <source>
        <dbReference type="EMBL" id="CUH43182.1"/>
    </source>
</evidence>
<name>A0A0P1E458_9RHOB</name>
<gene>
    <name evidence="1" type="ORF">RUM4293_02075</name>
</gene>
<proteinExistence type="predicted"/>